<reference evidence="6 7" key="1">
    <citation type="journal article" date="2019" name="Nat. Microbiol.">
        <title>Mediterranean grassland soil C-N compound turnover is dependent on rainfall and depth, and is mediated by genomically divergent microorganisms.</title>
        <authorList>
            <person name="Diamond S."/>
            <person name="Andeer P.F."/>
            <person name="Li Z."/>
            <person name="Crits-Christoph A."/>
            <person name="Burstein D."/>
            <person name="Anantharaman K."/>
            <person name="Lane K.R."/>
            <person name="Thomas B.C."/>
            <person name="Pan C."/>
            <person name="Northen T.R."/>
            <person name="Banfield J.F."/>
        </authorList>
    </citation>
    <scope>NUCLEOTIDE SEQUENCE [LARGE SCALE GENOMIC DNA]</scope>
    <source>
        <strain evidence="6">WS_9</strain>
    </source>
</reference>
<feature type="domain" description="HTH cro/C1-type" evidence="5">
    <location>
        <begin position="12"/>
        <end position="66"/>
    </location>
</feature>
<dbReference type="InterPro" id="IPR010982">
    <property type="entry name" value="Lambda_DNA-bd_dom_sf"/>
</dbReference>
<evidence type="ECO:0000256" key="3">
    <source>
        <dbReference type="ARBA" id="ARBA00023125"/>
    </source>
</evidence>
<dbReference type="SMART" id="SM00530">
    <property type="entry name" value="HTH_XRE"/>
    <property type="match status" value="1"/>
</dbReference>
<dbReference type="InterPro" id="IPR001387">
    <property type="entry name" value="Cro/C1-type_HTH"/>
</dbReference>
<gene>
    <name evidence="6" type="ORF">E6K79_03470</name>
</gene>
<proteinExistence type="inferred from homology"/>
<dbReference type="PIRSF" id="PIRSF019251">
    <property type="entry name" value="Rv0465c"/>
    <property type="match status" value="1"/>
</dbReference>
<dbReference type="InterPro" id="IPR018653">
    <property type="entry name" value="ScfR_C"/>
</dbReference>
<keyword evidence="2" id="KW-0805">Transcription regulation</keyword>
<name>A0A538TQQ8_UNCEI</name>
<keyword evidence="4" id="KW-0804">Transcription</keyword>
<dbReference type="GO" id="GO:0003700">
    <property type="term" value="F:DNA-binding transcription factor activity"/>
    <property type="evidence" value="ECO:0007669"/>
    <property type="project" value="TreeGrafter"/>
</dbReference>
<dbReference type="InterPro" id="IPR026281">
    <property type="entry name" value="HTH_RamB"/>
</dbReference>
<dbReference type="EMBL" id="VBOZ01000010">
    <property type="protein sequence ID" value="TMQ65940.1"/>
    <property type="molecule type" value="Genomic_DNA"/>
</dbReference>
<keyword evidence="3" id="KW-0238">DNA-binding</keyword>
<evidence type="ECO:0000256" key="2">
    <source>
        <dbReference type="ARBA" id="ARBA00023015"/>
    </source>
</evidence>
<dbReference type="InterPro" id="IPR010359">
    <property type="entry name" value="IrrE_HExxH"/>
</dbReference>
<evidence type="ECO:0000259" key="5">
    <source>
        <dbReference type="PROSITE" id="PS50943"/>
    </source>
</evidence>
<evidence type="ECO:0000313" key="6">
    <source>
        <dbReference type="EMBL" id="TMQ65940.1"/>
    </source>
</evidence>
<accession>A0A538TQQ8</accession>
<comment type="similarity">
    <text evidence="1">Belongs to the short-chain fatty acyl-CoA assimilation regulator (ScfR) family.</text>
</comment>
<dbReference type="PROSITE" id="PS50943">
    <property type="entry name" value="HTH_CROC1"/>
    <property type="match status" value="1"/>
</dbReference>
<dbReference type="GO" id="GO:0003677">
    <property type="term" value="F:DNA binding"/>
    <property type="evidence" value="ECO:0007669"/>
    <property type="project" value="UniProtKB-KW"/>
</dbReference>
<dbReference type="InterPro" id="IPR050807">
    <property type="entry name" value="TransReg_Diox_bact_type"/>
</dbReference>
<dbReference type="AlphaFoldDB" id="A0A538TQQ8"/>
<evidence type="ECO:0000256" key="1">
    <source>
        <dbReference type="ARBA" id="ARBA00007227"/>
    </source>
</evidence>
<sequence length="480" mass="53679">MKMKAAGMGRRIHALRQKEGLTQAALAARLNISASYLNLIENDRRPLSANLLLALARAFDMDLRAFAPGEDAKLTADLMEAFGDPLFEEQKLTESEVREFVAGSPEVARAVTRLHHAYTAARASAESIAAQVLDRQDLSGIDRAGLAAEEVSDLIQRHVNHFPELEAEAERIWIDGKLEDQDLFEGLAHYIEKTHGVTVRILKISEMDSAVRRFDPERRELQISEVLRRGSRNFQLAHQAGLLACTETLDRIARDPQLTSSGSRALCRVALANYFAGAVLTPYESFFRAAEDERYDLDLLGHRFRVNFEQVCHRITTLNRPGARGIPFHMVRIDIAGNISKKFSATGLRFPRFGGLCPLWNVHAAFLQPGVIRAQLDRLPDGTMYFSVARTIRKHRGGYHAPDVLYSIGLGCDIESAQRMVYSDGFDFLNPAGAAPVGITCRLCERLDCRARAFPSIYQPLKVDENVRGVSFFARIERET</sequence>
<evidence type="ECO:0000256" key="4">
    <source>
        <dbReference type="ARBA" id="ARBA00023163"/>
    </source>
</evidence>
<dbReference type="GO" id="GO:0005829">
    <property type="term" value="C:cytosol"/>
    <property type="evidence" value="ECO:0007669"/>
    <property type="project" value="TreeGrafter"/>
</dbReference>
<dbReference type="Pfam" id="PF06114">
    <property type="entry name" value="Peptidase_M78"/>
    <property type="match status" value="1"/>
</dbReference>
<protein>
    <submittedName>
        <fullName evidence="6">ImmA/IrrE family metallo-endopeptidase</fullName>
    </submittedName>
</protein>
<dbReference type="SUPFAM" id="SSF47413">
    <property type="entry name" value="lambda repressor-like DNA-binding domains"/>
    <property type="match status" value="1"/>
</dbReference>
<dbReference type="Pfam" id="PF09856">
    <property type="entry name" value="ScfRs"/>
    <property type="match status" value="1"/>
</dbReference>
<dbReference type="Gene3D" id="1.10.260.40">
    <property type="entry name" value="lambda repressor-like DNA-binding domains"/>
    <property type="match status" value="1"/>
</dbReference>
<organism evidence="6 7">
    <name type="scientific">Eiseniibacteriota bacterium</name>
    <dbReference type="NCBI Taxonomy" id="2212470"/>
    <lineage>
        <taxon>Bacteria</taxon>
        <taxon>Candidatus Eiseniibacteriota</taxon>
    </lineage>
</organism>
<evidence type="ECO:0000313" key="7">
    <source>
        <dbReference type="Proteomes" id="UP000317691"/>
    </source>
</evidence>
<dbReference type="Pfam" id="PF01381">
    <property type="entry name" value="HTH_3"/>
    <property type="match status" value="1"/>
</dbReference>
<dbReference type="PANTHER" id="PTHR46797">
    <property type="entry name" value="HTH-TYPE TRANSCRIPTIONAL REGULATOR"/>
    <property type="match status" value="1"/>
</dbReference>
<dbReference type="PANTHER" id="PTHR46797:SF23">
    <property type="entry name" value="HTH-TYPE TRANSCRIPTIONAL REGULATOR SUTR"/>
    <property type="match status" value="1"/>
</dbReference>
<comment type="caution">
    <text evidence="6">The sequence shown here is derived from an EMBL/GenBank/DDBJ whole genome shotgun (WGS) entry which is preliminary data.</text>
</comment>
<dbReference type="Proteomes" id="UP000317691">
    <property type="component" value="Unassembled WGS sequence"/>
</dbReference>
<dbReference type="CDD" id="cd00093">
    <property type="entry name" value="HTH_XRE"/>
    <property type="match status" value="1"/>
</dbReference>